<feature type="region of interest" description="Disordered" evidence="5">
    <location>
        <begin position="1"/>
        <end position="21"/>
    </location>
</feature>
<dbReference type="GO" id="GO:0016020">
    <property type="term" value="C:membrane"/>
    <property type="evidence" value="ECO:0007669"/>
    <property type="project" value="UniProtKB-SubCell"/>
</dbReference>
<dbReference type="PANTHER" id="PTHR47652">
    <property type="entry name" value="MITOCHONDRIAL IMPORT INNER MEMBRANE TRANSLOCASE SUBUNIT TIM44"/>
    <property type="match status" value="1"/>
</dbReference>
<keyword evidence="2 6" id="KW-0812">Transmembrane</keyword>
<feature type="region of interest" description="Disordered" evidence="5">
    <location>
        <begin position="191"/>
        <end position="212"/>
    </location>
</feature>
<accession>A0A565AS65</accession>
<dbReference type="EMBL" id="CABITT030000001">
    <property type="protein sequence ID" value="VVA92202.1"/>
    <property type="molecule type" value="Genomic_DNA"/>
</dbReference>
<evidence type="ECO:0000256" key="4">
    <source>
        <dbReference type="ARBA" id="ARBA00023136"/>
    </source>
</evidence>
<dbReference type="InterPro" id="IPR025423">
    <property type="entry name" value="TMEM205-like"/>
</dbReference>
<evidence type="ECO:0000259" key="7">
    <source>
        <dbReference type="Pfam" id="PF13664"/>
    </source>
</evidence>
<feature type="domain" description="TMEM205-like" evidence="7">
    <location>
        <begin position="83"/>
        <end position="183"/>
    </location>
</feature>
<sequence>MGSVLGRVNDPTASESAQETVARDVEETVALEARYAEEKVAWKAHKAQNTWERAKIAARRVGTVLAVALKLTKIGSVVSLIGIATAYGMCVWVTVVSRYLLASVLGRQQAGVVQSKVYPVYFKAISVAILVGLLGHVISRRRKVLTDAVEMWQAVNLLSSILMVEANASFVESRAIKAMFERIKAEKEEGRGLGRSESQSSEAVARTSGKKVIEKTDEDAVKQRLTKLAERLTIDSASLVESSSR</sequence>
<evidence type="ECO:0000313" key="8">
    <source>
        <dbReference type="EMBL" id="VVA92202.1"/>
    </source>
</evidence>
<feature type="transmembrane region" description="Helical" evidence="6">
    <location>
        <begin position="77"/>
        <end position="100"/>
    </location>
</feature>
<keyword evidence="3 6" id="KW-1133">Transmembrane helix</keyword>
<dbReference type="AlphaFoldDB" id="A0A565AS65"/>
<evidence type="ECO:0000256" key="3">
    <source>
        <dbReference type="ARBA" id="ARBA00022989"/>
    </source>
</evidence>
<comment type="subcellular location">
    <subcellularLocation>
        <location evidence="1">Membrane</location>
    </subcellularLocation>
</comment>
<name>A0A565AS65_9BRAS</name>
<keyword evidence="4 6" id="KW-0472">Membrane</keyword>
<evidence type="ECO:0000256" key="6">
    <source>
        <dbReference type="SAM" id="Phobius"/>
    </source>
</evidence>
<gene>
    <name evidence="8" type="ORF">ANE_LOCUS2647</name>
</gene>
<evidence type="ECO:0000256" key="5">
    <source>
        <dbReference type="SAM" id="MobiDB-lite"/>
    </source>
</evidence>
<comment type="caution">
    <text evidence="8">The sequence shown here is derived from an EMBL/GenBank/DDBJ whole genome shotgun (WGS) entry which is preliminary data.</text>
</comment>
<dbReference type="OrthoDB" id="1641132at2759"/>
<organism evidence="8 9">
    <name type="scientific">Arabis nemorensis</name>
    <dbReference type="NCBI Taxonomy" id="586526"/>
    <lineage>
        <taxon>Eukaryota</taxon>
        <taxon>Viridiplantae</taxon>
        <taxon>Streptophyta</taxon>
        <taxon>Embryophyta</taxon>
        <taxon>Tracheophyta</taxon>
        <taxon>Spermatophyta</taxon>
        <taxon>Magnoliopsida</taxon>
        <taxon>eudicotyledons</taxon>
        <taxon>Gunneridae</taxon>
        <taxon>Pentapetalae</taxon>
        <taxon>rosids</taxon>
        <taxon>malvids</taxon>
        <taxon>Brassicales</taxon>
        <taxon>Brassicaceae</taxon>
        <taxon>Arabideae</taxon>
        <taxon>Arabis</taxon>
    </lineage>
</organism>
<feature type="transmembrane region" description="Helical" evidence="6">
    <location>
        <begin position="120"/>
        <end position="138"/>
    </location>
</feature>
<dbReference type="Pfam" id="PF13664">
    <property type="entry name" value="DUF4149"/>
    <property type="match status" value="1"/>
</dbReference>
<protein>
    <recommendedName>
        <fullName evidence="7">TMEM205-like domain-containing protein</fullName>
    </recommendedName>
</protein>
<evidence type="ECO:0000256" key="2">
    <source>
        <dbReference type="ARBA" id="ARBA00022692"/>
    </source>
</evidence>
<evidence type="ECO:0000256" key="1">
    <source>
        <dbReference type="ARBA" id="ARBA00004370"/>
    </source>
</evidence>
<dbReference type="Proteomes" id="UP000489600">
    <property type="component" value="Unassembled WGS sequence"/>
</dbReference>
<reference evidence="8" key="1">
    <citation type="submission" date="2019-07" db="EMBL/GenBank/DDBJ databases">
        <authorList>
            <person name="Dittberner H."/>
        </authorList>
    </citation>
    <scope>NUCLEOTIDE SEQUENCE [LARGE SCALE GENOMIC DNA]</scope>
</reference>
<proteinExistence type="predicted"/>
<dbReference type="PANTHER" id="PTHR47652:SF6">
    <property type="entry name" value="LATE EMBRYOGENESIS ABUNDANT PROTEIN (LEA) FAMILY PROTEIN"/>
    <property type="match status" value="1"/>
</dbReference>
<evidence type="ECO:0000313" key="9">
    <source>
        <dbReference type="Proteomes" id="UP000489600"/>
    </source>
</evidence>
<keyword evidence="9" id="KW-1185">Reference proteome</keyword>